<dbReference type="GO" id="GO:0000139">
    <property type="term" value="C:Golgi membrane"/>
    <property type="evidence" value="ECO:0007669"/>
    <property type="project" value="UniProtKB-SubCell"/>
</dbReference>
<evidence type="ECO:0000256" key="19">
    <source>
        <dbReference type="ARBA" id="ARBA00033291"/>
    </source>
</evidence>
<dbReference type="eggNOG" id="KOG3765">
    <property type="taxonomic scope" value="Eukaryota"/>
</dbReference>
<evidence type="ECO:0000256" key="14">
    <source>
        <dbReference type="ARBA" id="ARBA00023180"/>
    </source>
</evidence>
<comment type="catalytic activity">
    <reaction evidence="20">
        <text>3-O-[beta-D-Xyl-(1-&gt;4)-Rib-ol-P-Rib-ol-P-3-beta-D-GalNAc-(1-&gt;3)-beta-D-GlcNAc-(1-&gt;4)-(O-6-P-alpha-D-Man)]-Thr-[protein] + UDP-alpha-D-glucuronate = 3-O-[beta-D-GlcA-(1-&gt;3)-beta-D-Xyl-(1-&gt;4)-Rib-ol-P-Rib-ol-P-3-beta-D-GalNAc-(1-&gt;3)-beta-D-GlcNAc-(1-&gt;4)-(O-6-P-alpha-D-Man)]-Thr-[protein] + UDP + H(+)</text>
        <dbReference type="Rhea" id="RHEA:46860"/>
        <dbReference type="Rhea" id="RHEA-COMP:15023"/>
        <dbReference type="Rhea" id="RHEA-COMP:17482"/>
        <dbReference type="ChEBI" id="CHEBI:15378"/>
        <dbReference type="ChEBI" id="CHEBI:58052"/>
        <dbReference type="ChEBI" id="CHEBI:58223"/>
        <dbReference type="ChEBI" id="CHEBI:142405"/>
        <dbReference type="ChEBI" id="CHEBI:177336"/>
    </reaction>
</comment>
<dbReference type="EMBL" id="AFYH01130625">
    <property type="status" value="NOT_ANNOTATED_CDS"/>
    <property type="molecule type" value="Genomic_DNA"/>
</dbReference>
<gene>
    <name evidence="21" type="primary">B4GAT1</name>
</gene>
<keyword evidence="13" id="KW-0472">Membrane</keyword>
<comment type="pathway">
    <text evidence="3">Protein modification; protein glycosylation.</text>
</comment>
<evidence type="ECO:0000256" key="3">
    <source>
        <dbReference type="ARBA" id="ARBA00004922"/>
    </source>
</evidence>
<dbReference type="AlphaFoldDB" id="H3AK01"/>
<evidence type="ECO:0000256" key="8">
    <source>
        <dbReference type="ARBA" id="ARBA00022692"/>
    </source>
</evidence>
<keyword evidence="11" id="KW-1133">Transmembrane helix</keyword>
<reference evidence="22" key="1">
    <citation type="submission" date="2011-08" db="EMBL/GenBank/DDBJ databases">
        <title>The draft genome of Latimeria chalumnae.</title>
        <authorList>
            <person name="Di Palma F."/>
            <person name="Alfoldi J."/>
            <person name="Johnson J."/>
            <person name="Berlin A."/>
            <person name="Gnerre S."/>
            <person name="Jaffe D."/>
            <person name="MacCallum I."/>
            <person name="Young S."/>
            <person name="Walker B.J."/>
            <person name="Lander E."/>
            <person name="Lindblad-Toh K."/>
        </authorList>
    </citation>
    <scope>NUCLEOTIDE SEQUENCE [LARGE SCALE GENOMIC DNA]</scope>
    <source>
        <strain evidence="22">Wild caught</strain>
    </source>
</reference>
<evidence type="ECO:0000313" key="21">
    <source>
        <dbReference type="Ensembl" id="ENSLACP00000009972.1"/>
    </source>
</evidence>
<dbReference type="GO" id="GO:0055001">
    <property type="term" value="P:muscle cell development"/>
    <property type="evidence" value="ECO:0007669"/>
    <property type="project" value="Ensembl"/>
</dbReference>
<evidence type="ECO:0000256" key="5">
    <source>
        <dbReference type="ARBA" id="ARBA00017962"/>
    </source>
</evidence>
<evidence type="ECO:0000256" key="2">
    <source>
        <dbReference type="ARBA" id="ARBA00004323"/>
    </source>
</evidence>
<dbReference type="CTD" id="11041"/>
<dbReference type="STRING" id="7897.ENSLACP00000009972"/>
<protein>
    <recommendedName>
        <fullName evidence="5">Beta-1,4-glucuronyltransferase 1</fullName>
    </recommendedName>
    <alternativeName>
        <fullName evidence="16">I-beta-1,3-N-acetylglucosaminyltransferase</fullName>
    </alternativeName>
    <alternativeName>
        <fullName evidence="19">N-acetyllactosaminide beta-1,3-N-acetylglucosaminyltransferase</fullName>
    </alternativeName>
    <alternativeName>
        <fullName evidence="17">Poly-N-acetyllactosamine extension enzyme</fullName>
    </alternativeName>
    <alternativeName>
        <fullName evidence="18">UDP-GlcNAc:betaGal beta-1,3-N-acetylglucosaminyltransferase 1</fullName>
    </alternativeName>
</protein>
<dbReference type="RefSeq" id="XP_006002511.1">
    <property type="nucleotide sequence ID" value="XM_006002449.1"/>
</dbReference>
<dbReference type="PANTHER" id="PTHR46420:SF1">
    <property type="entry name" value="BETA-1,4-GLUCURONYLTRANSFERASE 1"/>
    <property type="match status" value="1"/>
</dbReference>
<dbReference type="OrthoDB" id="9974378at2759"/>
<dbReference type="GO" id="GO:0035269">
    <property type="term" value="P:protein O-linked glycosylation via mannose"/>
    <property type="evidence" value="ECO:0007669"/>
    <property type="project" value="TreeGrafter"/>
</dbReference>
<evidence type="ECO:0000256" key="1">
    <source>
        <dbReference type="ARBA" id="ARBA00001936"/>
    </source>
</evidence>
<evidence type="ECO:0000256" key="10">
    <source>
        <dbReference type="ARBA" id="ARBA00022968"/>
    </source>
</evidence>
<evidence type="ECO:0000256" key="16">
    <source>
        <dbReference type="ARBA" id="ARBA00030723"/>
    </source>
</evidence>
<keyword evidence="10" id="KW-0735">Signal-anchor</keyword>
<dbReference type="EMBL" id="AFYH01130629">
    <property type="status" value="NOT_ANNOTATED_CDS"/>
    <property type="molecule type" value="Genomic_DNA"/>
</dbReference>
<evidence type="ECO:0000256" key="6">
    <source>
        <dbReference type="ARBA" id="ARBA00022676"/>
    </source>
</evidence>
<organism evidence="21 22">
    <name type="scientific">Latimeria chalumnae</name>
    <name type="common">Coelacanth</name>
    <dbReference type="NCBI Taxonomy" id="7897"/>
    <lineage>
        <taxon>Eukaryota</taxon>
        <taxon>Metazoa</taxon>
        <taxon>Chordata</taxon>
        <taxon>Craniata</taxon>
        <taxon>Vertebrata</taxon>
        <taxon>Euteleostomi</taxon>
        <taxon>Coelacanthiformes</taxon>
        <taxon>Coelacanthidae</taxon>
        <taxon>Latimeria</taxon>
    </lineage>
</organism>
<keyword evidence="14" id="KW-0325">Glycoprotein</keyword>
<comment type="cofactor">
    <cofactor evidence="1">
        <name>Mn(2+)</name>
        <dbReference type="ChEBI" id="CHEBI:29035"/>
    </cofactor>
</comment>
<comment type="similarity">
    <text evidence="4">Belongs to the glycosyltransferase 49 family.</text>
</comment>
<evidence type="ECO:0000256" key="7">
    <source>
        <dbReference type="ARBA" id="ARBA00022679"/>
    </source>
</evidence>
<dbReference type="GeneID" id="102352330"/>
<dbReference type="EMBL" id="AFYH01130626">
    <property type="status" value="NOT_ANNOTATED_CDS"/>
    <property type="molecule type" value="Genomic_DNA"/>
</dbReference>
<evidence type="ECO:0000256" key="4">
    <source>
        <dbReference type="ARBA" id="ARBA00008539"/>
    </source>
</evidence>
<evidence type="ECO:0000256" key="12">
    <source>
        <dbReference type="ARBA" id="ARBA00023034"/>
    </source>
</evidence>
<keyword evidence="9" id="KW-0479">Metal-binding</keyword>
<keyword evidence="15" id="KW-0464">Manganese</keyword>
<evidence type="ECO:0000256" key="11">
    <source>
        <dbReference type="ARBA" id="ARBA00022989"/>
    </source>
</evidence>
<dbReference type="EMBL" id="AFYH01130628">
    <property type="status" value="NOT_ANNOTATED_CDS"/>
    <property type="molecule type" value="Genomic_DNA"/>
</dbReference>
<dbReference type="RefSeq" id="XP_006002512.1">
    <property type="nucleotide sequence ID" value="XM_006002450.1"/>
</dbReference>
<evidence type="ECO:0000256" key="9">
    <source>
        <dbReference type="ARBA" id="ARBA00022723"/>
    </source>
</evidence>
<dbReference type="GO" id="GO:0046872">
    <property type="term" value="F:metal ion binding"/>
    <property type="evidence" value="ECO:0007669"/>
    <property type="project" value="UniProtKB-KW"/>
</dbReference>
<dbReference type="HOGENOM" id="CLU_019238_5_0_1"/>
<dbReference type="Bgee" id="ENSLACG00000008788">
    <property type="expression patterns" value="Expressed in muscle tissue and 5 other cell types or tissues"/>
</dbReference>
<accession>H3AK01</accession>
<evidence type="ECO:0000256" key="17">
    <source>
        <dbReference type="ARBA" id="ARBA00032175"/>
    </source>
</evidence>
<keyword evidence="12" id="KW-0333">Golgi apparatus</keyword>
<name>H3AK01_LATCH</name>
<evidence type="ECO:0000256" key="18">
    <source>
        <dbReference type="ARBA" id="ARBA00032181"/>
    </source>
</evidence>
<dbReference type="UniPathway" id="UPA00378"/>
<dbReference type="KEGG" id="lcm:102352330"/>
<sequence length="432" mass="49783">MNFFIKCSVFKVVLLALLLVAVLQLIYLSLLSRLHGKLQKYKYSELFEVTNLQKGRLQYMKNTKKEHFKYSLATGGMFDASGQYRIYKNLIKSDLASQPDGNSHRSFGLATHTSVNNLHHLRELVERWPHQISVALFATANDVQFATVLIYALSSICPQVREYVTFHLVCHSGVFANFSPDLDHKGEFATLQDCDDAFQKLVSFKVTYQNYAIGNNISYPNNLLRNVARSGLTTKYVLVIDVDTLPSEGLHGDFVSFISHGSSLIEDIWTVFVVPAFEIRHTKKIPATKAELLQLYQVGEVRPFYDELCHKCHLPTNFSRWINLPAASELGVAYSVEWRDPWEPFYIGSRSVPMYDERFKQYGFNRISQACELHVAGYMFSILNNAFLIHKGFKIPSEFHAQKDVENQRNKILFRHFKQDLKLKYPDSHRRC</sequence>
<evidence type="ECO:0000256" key="15">
    <source>
        <dbReference type="ARBA" id="ARBA00023211"/>
    </source>
</evidence>
<dbReference type="GeneTree" id="ENSGT00940000157679"/>
<dbReference type="InterPro" id="IPR043189">
    <property type="entry name" value="B4GAT1"/>
</dbReference>
<reference evidence="21" key="2">
    <citation type="submission" date="2025-08" db="UniProtKB">
        <authorList>
            <consortium name="Ensembl"/>
        </authorList>
    </citation>
    <scope>IDENTIFICATION</scope>
</reference>
<dbReference type="Pfam" id="PF13896">
    <property type="entry name" value="Glyco_transf_49"/>
    <property type="match status" value="1"/>
</dbReference>
<dbReference type="PANTHER" id="PTHR46420">
    <property type="entry name" value="BETA-1,4-GLUCURONYLTRANSFERASE 1"/>
    <property type="match status" value="1"/>
</dbReference>
<comment type="subcellular location">
    <subcellularLocation>
        <location evidence="2">Golgi apparatus membrane</location>
        <topology evidence="2">Single-pass type II membrane protein</topology>
    </subcellularLocation>
</comment>
<proteinExistence type="inferred from homology"/>
<dbReference type="FunCoup" id="H3AK01">
    <property type="interactions" value="294"/>
</dbReference>
<dbReference type="EMBL" id="AFYH01130627">
    <property type="status" value="NOT_ANNOTATED_CDS"/>
    <property type="molecule type" value="Genomic_DNA"/>
</dbReference>
<dbReference type="OMA" id="SGQYRIY"/>
<reference evidence="21" key="3">
    <citation type="submission" date="2025-09" db="UniProtKB">
        <authorList>
            <consortium name="Ensembl"/>
        </authorList>
    </citation>
    <scope>IDENTIFICATION</scope>
</reference>
<keyword evidence="8" id="KW-0812">Transmembrane</keyword>
<dbReference type="Ensembl" id="ENSLACT00000010049.1">
    <property type="protein sequence ID" value="ENSLACP00000009972.1"/>
    <property type="gene ID" value="ENSLACG00000008788.1"/>
</dbReference>
<keyword evidence="7" id="KW-0808">Transferase</keyword>
<evidence type="ECO:0000256" key="13">
    <source>
        <dbReference type="ARBA" id="ARBA00023136"/>
    </source>
</evidence>
<keyword evidence="6" id="KW-0328">Glycosyltransferase</keyword>
<dbReference type="Proteomes" id="UP000008672">
    <property type="component" value="Unassembled WGS sequence"/>
</dbReference>
<evidence type="ECO:0000313" key="22">
    <source>
        <dbReference type="Proteomes" id="UP000008672"/>
    </source>
</evidence>
<dbReference type="InParanoid" id="H3AK01"/>
<evidence type="ECO:0000256" key="20">
    <source>
        <dbReference type="ARBA" id="ARBA00047852"/>
    </source>
</evidence>
<dbReference type="GO" id="GO:0015020">
    <property type="term" value="F:glucuronosyltransferase activity"/>
    <property type="evidence" value="ECO:0007669"/>
    <property type="project" value="InterPro"/>
</dbReference>
<keyword evidence="22" id="KW-1185">Reference proteome</keyword>